<protein>
    <submittedName>
        <fullName evidence="1">Uncharacterized protein</fullName>
    </submittedName>
</protein>
<gene>
    <name evidence="1" type="ORF">SBF1_750018</name>
</gene>
<organism evidence="1 2">
    <name type="scientific">Candidatus Desulfosporosinus infrequens</name>
    <dbReference type="NCBI Taxonomy" id="2043169"/>
    <lineage>
        <taxon>Bacteria</taxon>
        <taxon>Bacillati</taxon>
        <taxon>Bacillota</taxon>
        <taxon>Clostridia</taxon>
        <taxon>Eubacteriales</taxon>
        <taxon>Desulfitobacteriaceae</taxon>
        <taxon>Desulfosporosinus</taxon>
    </lineage>
</organism>
<dbReference type="Proteomes" id="UP000238916">
    <property type="component" value="Unassembled WGS sequence"/>
</dbReference>
<proteinExistence type="predicted"/>
<dbReference type="AlphaFoldDB" id="A0A2U3LR10"/>
<dbReference type="EMBL" id="OMOF01000723">
    <property type="protein sequence ID" value="SPF54377.1"/>
    <property type="molecule type" value="Genomic_DNA"/>
</dbReference>
<name>A0A2U3LR10_9FIRM</name>
<accession>A0A2U3LR10</accession>
<sequence length="58" mass="6050">MKLFSAAAELSLTAYAAHTLMGLMAGLSPTWPMNGTVPDLNIIFGPIISLARSLGFGL</sequence>
<evidence type="ECO:0000313" key="1">
    <source>
        <dbReference type="EMBL" id="SPF54377.1"/>
    </source>
</evidence>
<reference evidence="2" key="1">
    <citation type="submission" date="2018-02" db="EMBL/GenBank/DDBJ databases">
        <authorList>
            <person name="Hausmann B."/>
        </authorList>
    </citation>
    <scope>NUCLEOTIDE SEQUENCE [LARGE SCALE GENOMIC DNA]</scope>
    <source>
        <strain evidence="2">Peat soil MAG SbF1</strain>
    </source>
</reference>
<evidence type="ECO:0000313" key="2">
    <source>
        <dbReference type="Proteomes" id="UP000238916"/>
    </source>
</evidence>